<dbReference type="Gene3D" id="3.90.215.10">
    <property type="entry name" value="Gamma Fibrinogen, chain A, domain 1"/>
    <property type="match status" value="1"/>
</dbReference>
<dbReference type="EMBL" id="BMAT01003097">
    <property type="protein sequence ID" value="GFS20205.1"/>
    <property type="molecule type" value="Genomic_DNA"/>
</dbReference>
<protein>
    <recommendedName>
        <fullName evidence="3">Fibrinogen C-terminal domain-containing protein</fullName>
    </recommendedName>
</protein>
<proteinExistence type="predicted"/>
<organism evidence="1 2">
    <name type="scientific">Elysia marginata</name>
    <dbReference type="NCBI Taxonomy" id="1093978"/>
    <lineage>
        <taxon>Eukaryota</taxon>
        <taxon>Metazoa</taxon>
        <taxon>Spiralia</taxon>
        <taxon>Lophotrochozoa</taxon>
        <taxon>Mollusca</taxon>
        <taxon>Gastropoda</taxon>
        <taxon>Heterobranchia</taxon>
        <taxon>Euthyneura</taxon>
        <taxon>Panpulmonata</taxon>
        <taxon>Sacoglossa</taxon>
        <taxon>Placobranchoidea</taxon>
        <taxon>Plakobranchidae</taxon>
        <taxon>Elysia</taxon>
    </lineage>
</organism>
<comment type="caution">
    <text evidence="1">The sequence shown here is derived from an EMBL/GenBank/DDBJ whole genome shotgun (WGS) entry which is preliminary data.</text>
</comment>
<evidence type="ECO:0000313" key="1">
    <source>
        <dbReference type="EMBL" id="GFS20205.1"/>
    </source>
</evidence>
<keyword evidence="2" id="KW-1185">Reference proteome</keyword>
<reference evidence="1 2" key="1">
    <citation type="journal article" date="2021" name="Elife">
        <title>Chloroplast acquisition without the gene transfer in kleptoplastic sea slugs, Plakobranchus ocellatus.</title>
        <authorList>
            <person name="Maeda T."/>
            <person name="Takahashi S."/>
            <person name="Yoshida T."/>
            <person name="Shimamura S."/>
            <person name="Takaki Y."/>
            <person name="Nagai Y."/>
            <person name="Toyoda A."/>
            <person name="Suzuki Y."/>
            <person name="Arimoto A."/>
            <person name="Ishii H."/>
            <person name="Satoh N."/>
            <person name="Nishiyama T."/>
            <person name="Hasebe M."/>
            <person name="Maruyama T."/>
            <person name="Minagawa J."/>
            <person name="Obokata J."/>
            <person name="Shigenobu S."/>
        </authorList>
    </citation>
    <scope>NUCLEOTIDE SEQUENCE [LARGE SCALE GENOMIC DNA]</scope>
</reference>
<dbReference type="Proteomes" id="UP000762676">
    <property type="component" value="Unassembled WGS sequence"/>
</dbReference>
<dbReference type="SUPFAM" id="SSF56496">
    <property type="entry name" value="Fibrinogen C-terminal domain-like"/>
    <property type="match status" value="1"/>
</dbReference>
<name>A0AAV4JCY8_9GAST</name>
<gene>
    <name evidence="1" type="ORF">ElyMa_001564300</name>
</gene>
<sequence length="117" mass="13758">MDESHEYRLQVGPLSARTTDGNSTDLGFTEHNGERFSTYDHRYLGWYYGHSYCKRFKDLKKLQGGWWFDKKTFASGCLYKISTPVNNLNAGWDGGVKLETRRQDYFLTSIEMKIRRI</sequence>
<dbReference type="AlphaFoldDB" id="A0AAV4JCY8"/>
<dbReference type="InterPro" id="IPR036056">
    <property type="entry name" value="Fibrinogen-like_C"/>
</dbReference>
<accession>A0AAV4JCY8</accession>
<evidence type="ECO:0008006" key="3">
    <source>
        <dbReference type="Google" id="ProtNLM"/>
    </source>
</evidence>
<dbReference type="InterPro" id="IPR014716">
    <property type="entry name" value="Fibrinogen_a/b/g_C_1"/>
</dbReference>
<evidence type="ECO:0000313" key="2">
    <source>
        <dbReference type="Proteomes" id="UP000762676"/>
    </source>
</evidence>